<keyword evidence="2" id="KW-1185">Reference proteome</keyword>
<dbReference type="STRING" id="1221500.ABE65_012715"/>
<name>A0A160INV3_9BACL</name>
<sequence>MLVGPQGQTVELMSCAGGSINAVNANLTFDDSAPNQVPTPIVSGTYQPSIFCARTYSSPAPTPPYGTQLSVFNDTLPNGLWSLFVQDYFFIDTGSISGGWTLNITSCEIVSTI</sequence>
<accession>A0A160INV3</accession>
<evidence type="ECO:0008006" key="3">
    <source>
        <dbReference type="Google" id="ProtNLM"/>
    </source>
</evidence>
<dbReference type="Proteomes" id="UP000076623">
    <property type="component" value="Chromosome"/>
</dbReference>
<dbReference type="EMBL" id="CP015378">
    <property type="protein sequence ID" value="ANC77610.1"/>
    <property type="molecule type" value="Genomic_DNA"/>
</dbReference>
<proteinExistence type="predicted"/>
<reference evidence="1 2" key="1">
    <citation type="submission" date="2016-04" db="EMBL/GenBank/DDBJ databases">
        <title>Complete genome sequence of Fictibacillus phosphorivorans G25-29, a strain toxic to nematodes.</title>
        <authorList>
            <person name="Zheng Z."/>
        </authorList>
    </citation>
    <scope>NUCLEOTIDE SEQUENCE [LARGE SCALE GENOMIC DNA]</scope>
    <source>
        <strain evidence="1 2">G25-29</strain>
    </source>
</reference>
<dbReference type="RefSeq" id="WP_066395481.1">
    <property type="nucleotide sequence ID" value="NZ_CP015378.1"/>
</dbReference>
<dbReference type="AlphaFoldDB" id="A0A160INV3"/>
<evidence type="ECO:0000313" key="2">
    <source>
        <dbReference type="Proteomes" id="UP000076623"/>
    </source>
</evidence>
<organism evidence="1 2">
    <name type="scientific">Fictibacillus phosphorivorans</name>
    <dbReference type="NCBI Taxonomy" id="1221500"/>
    <lineage>
        <taxon>Bacteria</taxon>
        <taxon>Bacillati</taxon>
        <taxon>Bacillota</taxon>
        <taxon>Bacilli</taxon>
        <taxon>Bacillales</taxon>
        <taxon>Fictibacillaceae</taxon>
        <taxon>Fictibacillus</taxon>
    </lineage>
</organism>
<dbReference type="KEGG" id="fpn:ABE65_012715"/>
<evidence type="ECO:0000313" key="1">
    <source>
        <dbReference type="EMBL" id="ANC77610.1"/>
    </source>
</evidence>
<protein>
    <recommendedName>
        <fullName evidence="3">P/Homo B domain-containing protein</fullName>
    </recommendedName>
</protein>
<gene>
    <name evidence="1" type="ORF">ABE65_012715</name>
</gene>